<dbReference type="GO" id="GO:0003959">
    <property type="term" value="F:NADPH dehydrogenase activity"/>
    <property type="evidence" value="ECO:0007669"/>
    <property type="project" value="InterPro"/>
</dbReference>
<gene>
    <name evidence="7" type="ORF">B5K10_24800</name>
</gene>
<reference evidence="7 8" key="1">
    <citation type="submission" date="2017-03" db="EMBL/GenBank/DDBJ databases">
        <title>Genome analysis of Rhizobial strains effectives or ineffectives for nitrogen fixation isolated from bean seeds.</title>
        <authorList>
            <person name="Peralta H."/>
            <person name="Aguilar-Vera A."/>
            <person name="Mora Y."/>
            <person name="Vargas-Lagunas C."/>
            <person name="Girard L."/>
            <person name="Mora J."/>
        </authorList>
    </citation>
    <scope>NUCLEOTIDE SEQUENCE [LARGE SCALE GENOMIC DNA]</scope>
    <source>
        <strain evidence="7 8">CCGM5</strain>
    </source>
</reference>
<dbReference type="Proteomes" id="UP000256748">
    <property type="component" value="Unassembled WGS sequence"/>
</dbReference>
<keyword evidence="2" id="KW-0285">Flavoprotein</keyword>
<dbReference type="PANTHER" id="PTHR43303:SF4">
    <property type="entry name" value="NADPH DEHYDROGENASE C23G7.10C-RELATED"/>
    <property type="match status" value="1"/>
</dbReference>
<evidence type="ECO:0000259" key="6">
    <source>
        <dbReference type="Pfam" id="PF00724"/>
    </source>
</evidence>
<dbReference type="AlphaFoldDB" id="A0A3E1B6R1"/>
<evidence type="ECO:0000256" key="5">
    <source>
        <dbReference type="ARBA" id="ARBA00023002"/>
    </source>
</evidence>
<keyword evidence="3" id="KW-0288">FMN</keyword>
<dbReference type="InterPro" id="IPR001155">
    <property type="entry name" value="OxRdtase_FMN_N"/>
</dbReference>
<protein>
    <submittedName>
        <fullName evidence="7">NADH:flavin oxidoreductase / NADH oxidase</fullName>
    </submittedName>
</protein>
<name>A0A3E1B6R1_RHILT</name>
<evidence type="ECO:0000313" key="7">
    <source>
        <dbReference type="EMBL" id="RFB86760.1"/>
    </source>
</evidence>
<evidence type="ECO:0000256" key="3">
    <source>
        <dbReference type="ARBA" id="ARBA00022643"/>
    </source>
</evidence>
<dbReference type="EMBL" id="NAOO01000033">
    <property type="protein sequence ID" value="RFB86760.1"/>
    <property type="molecule type" value="Genomic_DNA"/>
</dbReference>
<evidence type="ECO:0000256" key="2">
    <source>
        <dbReference type="ARBA" id="ARBA00022630"/>
    </source>
</evidence>
<dbReference type="RefSeq" id="WP_054185529.1">
    <property type="nucleotide sequence ID" value="NZ_KZ859527.1"/>
</dbReference>
<organism evidence="7 8">
    <name type="scientific">Rhizobium leguminosarum bv. trifolii</name>
    <dbReference type="NCBI Taxonomy" id="386"/>
    <lineage>
        <taxon>Bacteria</taxon>
        <taxon>Pseudomonadati</taxon>
        <taxon>Pseudomonadota</taxon>
        <taxon>Alphaproteobacteria</taxon>
        <taxon>Hyphomicrobiales</taxon>
        <taxon>Rhizobiaceae</taxon>
        <taxon>Rhizobium/Agrobacterium group</taxon>
        <taxon>Rhizobium</taxon>
    </lineage>
</organism>
<dbReference type="Pfam" id="PF00724">
    <property type="entry name" value="Oxidored_FMN"/>
    <property type="match status" value="1"/>
</dbReference>
<keyword evidence="5" id="KW-0560">Oxidoreductase</keyword>
<evidence type="ECO:0000256" key="4">
    <source>
        <dbReference type="ARBA" id="ARBA00022857"/>
    </source>
</evidence>
<dbReference type="InterPro" id="IPR044152">
    <property type="entry name" value="YqjM-like"/>
</dbReference>
<dbReference type="GO" id="GO:0010181">
    <property type="term" value="F:FMN binding"/>
    <property type="evidence" value="ECO:0007669"/>
    <property type="project" value="InterPro"/>
</dbReference>
<comment type="cofactor">
    <cofactor evidence="1">
        <name>FMN</name>
        <dbReference type="ChEBI" id="CHEBI:58210"/>
    </cofactor>
</comment>
<evidence type="ECO:0000256" key="1">
    <source>
        <dbReference type="ARBA" id="ARBA00001917"/>
    </source>
</evidence>
<dbReference type="InterPro" id="IPR013785">
    <property type="entry name" value="Aldolase_TIM"/>
</dbReference>
<sequence length="382" mass="41231">MSKLFEKLGLRGVTLRNRLVLSPMCQYQATDGYVNDYHLIHYGKFALGGFGMVMVEATGVSPEARITHGDLGLWDDAHIEGVSRISAAIKKFGAVAGIQIGHAGPKASLLRPWDGNSPVLETPMHAGEERWPTVSPSGEPMEEGWPDTTALDVDGMAKVRSDFACTARRALTAGFDVLELHCAHGFLLNSFLSPLTNRRTDEYGGSLSNRMRLPLEIARELREIWPEDKPLFVRISAVDGSREGWTIDDSVAFACELKSIGIDVIDNSSGGFGVFDYPTGYGFQVPFAAKVREGAGIKTMAVGLILDPHQAEAIVANGEADLVAIGHAALNNPNFAFHAQQALEAAAPNAPFSNWPPQLGWWLDNRAKRLAKLGPLASGKAA</sequence>
<proteinExistence type="predicted"/>
<comment type="caution">
    <text evidence="7">The sequence shown here is derived from an EMBL/GenBank/DDBJ whole genome shotgun (WGS) entry which is preliminary data.</text>
</comment>
<keyword evidence="4" id="KW-0521">NADP</keyword>
<feature type="domain" description="NADH:flavin oxidoreductase/NADH oxidase N-terminal" evidence="6">
    <location>
        <begin position="3"/>
        <end position="344"/>
    </location>
</feature>
<evidence type="ECO:0000313" key="8">
    <source>
        <dbReference type="Proteomes" id="UP000256748"/>
    </source>
</evidence>
<accession>A0A3E1B6R1</accession>
<dbReference type="GO" id="GO:0050661">
    <property type="term" value="F:NADP binding"/>
    <property type="evidence" value="ECO:0007669"/>
    <property type="project" value="InterPro"/>
</dbReference>
<dbReference type="SUPFAM" id="SSF51395">
    <property type="entry name" value="FMN-linked oxidoreductases"/>
    <property type="match status" value="1"/>
</dbReference>
<dbReference type="CDD" id="cd02932">
    <property type="entry name" value="OYE_YqiM_FMN"/>
    <property type="match status" value="1"/>
</dbReference>
<dbReference type="PANTHER" id="PTHR43303">
    <property type="entry name" value="NADPH DEHYDROGENASE C23G7.10C-RELATED"/>
    <property type="match status" value="1"/>
</dbReference>
<dbReference type="Gene3D" id="3.20.20.70">
    <property type="entry name" value="Aldolase class I"/>
    <property type="match status" value="1"/>
</dbReference>